<feature type="chain" id="PRO_5040200561" description="C-type lectin domain-containing protein" evidence="1">
    <location>
        <begin position="18"/>
        <end position="186"/>
    </location>
</feature>
<organism evidence="3 4">
    <name type="scientific">Caenorhabditis angaria</name>
    <dbReference type="NCBI Taxonomy" id="860376"/>
    <lineage>
        <taxon>Eukaryota</taxon>
        <taxon>Metazoa</taxon>
        <taxon>Ecdysozoa</taxon>
        <taxon>Nematoda</taxon>
        <taxon>Chromadorea</taxon>
        <taxon>Rhabditida</taxon>
        <taxon>Rhabditina</taxon>
        <taxon>Rhabditomorpha</taxon>
        <taxon>Rhabditoidea</taxon>
        <taxon>Rhabditidae</taxon>
        <taxon>Peloderinae</taxon>
        <taxon>Caenorhabditis</taxon>
    </lineage>
</organism>
<evidence type="ECO:0000256" key="1">
    <source>
        <dbReference type="SAM" id="SignalP"/>
    </source>
</evidence>
<dbReference type="InterPro" id="IPR016186">
    <property type="entry name" value="C-type_lectin-like/link_sf"/>
</dbReference>
<accession>A0A9P1MU98</accession>
<keyword evidence="1" id="KW-0732">Signal</keyword>
<evidence type="ECO:0000259" key="2">
    <source>
        <dbReference type="SMART" id="SM00034"/>
    </source>
</evidence>
<sequence>MLLKVLSLFLCLQLVDSCRLRCRNRTQCDDGWTYYKRNTTGWCMKMMRAESEDLNKTSAENVCKASGAVLSSIDNMDMFNVVLGLREGPFDGFFWIGAELKADCECGNMKCIWKPECELVGYIWTDGFSLTTPINSLDSIEEINTEIENGYIYVASYIVVFWNGSVRTMASFMMTNRMLCGKQSNY</sequence>
<feature type="signal peptide" evidence="1">
    <location>
        <begin position="1"/>
        <end position="17"/>
    </location>
</feature>
<dbReference type="CDD" id="cd00037">
    <property type="entry name" value="CLECT"/>
    <property type="match status" value="1"/>
</dbReference>
<dbReference type="EMBL" id="CANHGI010000001">
    <property type="protein sequence ID" value="CAI5440334.1"/>
    <property type="molecule type" value="Genomic_DNA"/>
</dbReference>
<dbReference type="Gene3D" id="3.10.100.10">
    <property type="entry name" value="Mannose-Binding Protein A, subunit A"/>
    <property type="match status" value="1"/>
</dbReference>
<evidence type="ECO:0000313" key="4">
    <source>
        <dbReference type="Proteomes" id="UP001152747"/>
    </source>
</evidence>
<protein>
    <recommendedName>
        <fullName evidence="2">C-type lectin domain-containing protein</fullName>
    </recommendedName>
</protein>
<comment type="caution">
    <text evidence="3">The sequence shown here is derived from an EMBL/GenBank/DDBJ whole genome shotgun (WGS) entry which is preliminary data.</text>
</comment>
<name>A0A9P1MU98_9PELO</name>
<feature type="domain" description="C-type lectin" evidence="2">
    <location>
        <begin position="28"/>
        <end position="181"/>
    </location>
</feature>
<dbReference type="SMART" id="SM00034">
    <property type="entry name" value="CLECT"/>
    <property type="match status" value="1"/>
</dbReference>
<dbReference type="InterPro" id="IPR001304">
    <property type="entry name" value="C-type_lectin-like"/>
</dbReference>
<evidence type="ECO:0000313" key="3">
    <source>
        <dbReference type="EMBL" id="CAI5440334.1"/>
    </source>
</evidence>
<dbReference type="InterPro" id="IPR016187">
    <property type="entry name" value="CTDL_fold"/>
</dbReference>
<dbReference type="Proteomes" id="UP001152747">
    <property type="component" value="Unassembled WGS sequence"/>
</dbReference>
<keyword evidence="4" id="KW-1185">Reference proteome</keyword>
<dbReference type="SUPFAM" id="SSF56436">
    <property type="entry name" value="C-type lectin-like"/>
    <property type="match status" value="1"/>
</dbReference>
<proteinExistence type="predicted"/>
<reference evidence="3" key="1">
    <citation type="submission" date="2022-11" db="EMBL/GenBank/DDBJ databases">
        <authorList>
            <person name="Kikuchi T."/>
        </authorList>
    </citation>
    <scope>NUCLEOTIDE SEQUENCE</scope>
    <source>
        <strain evidence="3">PS1010</strain>
    </source>
</reference>
<gene>
    <name evidence="3" type="ORF">CAMP_LOCUS2971</name>
</gene>
<dbReference type="AlphaFoldDB" id="A0A9P1MU98"/>
<dbReference type="PANTHER" id="PTHR23124">
    <property type="entry name" value="C-TYPE LECTIN DOMAIN-CONTAINING PROTEIN-RELATED-RELATED"/>
    <property type="match status" value="1"/>
</dbReference>